<dbReference type="EMBL" id="JARYMX010000003">
    <property type="protein sequence ID" value="KAJ9556535.1"/>
    <property type="molecule type" value="Genomic_DNA"/>
</dbReference>
<dbReference type="PANTHER" id="PTHR33116">
    <property type="entry name" value="REVERSE TRANSCRIPTASE ZINC-BINDING DOMAIN-CONTAINING PROTEIN-RELATED-RELATED"/>
    <property type="match status" value="1"/>
</dbReference>
<evidence type="ECO:0000259" key="1">
    <source>
        <dbReference type="PROSITE" id="PS50878"/>
    </source>
</evidence>
<keyword evidence="3" id="KW-1185">Reference proteome</keyword>
<dbReference type="CDD" id="cd01650">
    <property type="entry name" value="RT_nLTR_like"/>
    <property type="match status" value="1"/>
</dbReference>
<dbReference type="Pfam" id="PF00078">
    <property type="entry name" value="RVT_1"/>
    <property type="match status" value="1"/>
</dbReference>
<dbReference type="Proteomes" id="UP001172457">
    <property type="component" value="Chromosome 3"/>
</dbReference>
<name>A0AA38WL89_9ASTR</name>
<gene>
    <name evidence="2" type="ORF">OSB04_011149</name>
</gene>
<evidence type="ECO:0000313" key="2">
    <source>
        <dbReference type="EMBL" id="KAJ9556535.1"/>
    </source>
</evidence>
<dbReference type="PANTHER" id="PTHR33116:SF79">
    <property type="entry name" value="REVERSE TRANSCRIPTASE DOMAIN, ZINC FINGER, CCHC-TYPE-RELATED"/>
    <property type="match status" value="1"/>
</dbReference>
<sequence>MISRMFCFGLLNCVFGDNRNRGVTIGKLISVEQSAFIKGRSILDGVLVANEVVDFLKRKNKKGLIFKVDFEKAYDSVEWSFLLDAMENMGFGLKWRNWVKSCLSTSKVSVLVNGSPTGEFSMERGLRQGDPLAPFLFLIMTEGLHLLINEALEKGLYKGVNGPDNVINLLKVLKCFQAVSGLKLNLKKSKIYGIGVEIVEVQGWVNMLGCGFGELPFIYLGLPVGTALKRSSLWLPVIEKMKRKLSLWKAKMISFGGRRTLIKLVLGSVSLYYFLLLRAPVSVLKTLEGIRNNFFWGGGDGSSIGEKPKRVCHWVKWEKVVTSFERGGLSIGNLNDLNLCLLGKWWWRFMVERGSLWVRVIKSIYVREGGLSRDVVVGGMGRNSVWVKIIKVGEELEKKGIAFRNSFRRIVGNGVGTSFWEDVWIEEGRLREKYNRLYRLEVNKNVTVAGSGVFEGDMWSWKWRWRRNPRGRELGELERLWKLIQGGKPIKGGRGPGIMES</sequence>
<proteinExistence type="predicted"/>
<feature type="domain" description="Reverse transcriptase" evidence="1">
    <location>
        <begin position="1"/>
        <end position="224"/>
    </location>
</feature>
<dbReference type="AlphaFoldDB" id="A0AA38WL89"/>
<organism evidence="2 3">
    <name type="scientific">Centaurea solstitialis</name>
    <name type="common">yellow star-thistle</name>
    <dbReference type="NCBI Taxonomy" id="347529"/>
    <lineage>
        <taxon>Eukaryota</taxon>
        <taxon>Viridiplantae</taxon>
        <taxon>Streptophyta</taxon>
        <taxon>Embryophyta</taxon>
        <taxon>Tracheophyta</taxon>
        <taxon>Spermatophyta</taxon>
        <taxon>Magnoliopsida</taxon>
        <taxon>eudicotyledons</taxon>
        <taxon>Gunneridae</taxon>
        <taxon>Pentapetalae</taxon>
        <taxon>asterids</taxon>
        <taxon>campanulids</taxon>
        <taxon>Asterales</taxon>
        <taxon>Asteraceae</taxon>
        <taxon>Carduoideae</taxon>
        <taxon>Cardueae</taxon>
        <taxon>Centaureinae</taxon>
        <taxon>Centaurea</taxon>
    </lineage>
</organism>
<dbReference type="SUPFAM" id="SSF56672">
    <property type="entry name" value="DNA/RNA polymerases"/>
    <property type="match status" value="1"/>
</dbReference>
<comment type="caution">
    <text evidence="2">The sequence shown here is derived from an EMBL/GenBank/DDBJ whole genome shotgun (WGS) entry which is preliminary data.</text>
</comment>
<reference evidence="2" key="1">
    <citation type="submission" date="2023-03" db="EMBL/GenBank/DDBJ databases">
        <title>Chromosome-scale reference genome and RAD-based genetic map of yellow starthistle (Centaurea solstitialis) reveal putative structural variation and QTLs associated with invader traits.</title>
        <authorList>
            <person name="Reatini B."/>
            <person name="Cang F.A."/>
            <person name="Jiang Q."/>
            <person name="Mckibben M.T.W."/>
            <person name="Barker M.S."/>
            <person name="Rieseberg L.H."/>
            <person name="Dlugosch K.M."/>
        </authorList>
    </citation>
    <scope>NUCLEOTIDE SEQUENCE</scope>
    <source>
        <strain evidence="2">CAN-66</strain>
        <tissue evidence="2">Leaf</tissue>
    </source>
</reference>
<protein>
    <recommendedName>
        <fullName evidence="1">Reverse transcriptase domain-containing protein</fullName>
    </recommendedName>
</protein>
<evidence type="ECO:0000313" key="3">
    <source>
        <dbReference type="Proteomes" id="UP001172457"/>
    </source>
</evidence>
<dbReference type="InterPro" id="IPR000477">
    <property type="entry name" value="RT_dom"/>
</dbReference>
<dbReference type="PROSITE" id="PS50878">
    <property type="entry name" value="RT_POL"/>
    <property type="match status" value="1"/>
</dbReference>
<dbReference type="InterPro" id="IPR043502">
    <property type="entry name" value="DNA/RNA_pol_sf"/>
</dbReference>
<accession>A0AA38WL89</accession>